<dbReference type="GO" id="GO:0046872">
    <property type="term" value="F:metal ion binding"/>
    <property type="evidence" value="ECO:0007669"/>
    <property type="project" value="UniProtKB-KW"/>
</dbReference>
<dbReference type="CDD" id="cd00130">
    <property type="entry name" value="PAS"/>
    <property type="match status" value="1"/>
</dbReference>
<dbReference type="InterPro" id="IPR013767">
    <property type="entry name" value="PAS_fold"/>
</dbReference>
<proteinExistence type="predicted"/>
<feature type="transmembrane region" description="Helical" evidence="6">
    <location>
        <begin position="36"/>
        <end position="53"/>
    </location>
</feature>
<dbReference type="Proteomes" id="UP000729733">
    <property type="component" value="Unassembled WGS sequence"/>
</dbReference>
<dbReference type="GO" id="GO:0038199">
    <property type="term" value="F:ethylene receptor activity"/>
    <property type="evidence" value="ECO:0007669"/>
    <property type="project" value="TreeGrafter"/>
</dbReference>
<evidence type="ECO:0000313" key="8">
    <source>
        <dbReference type="EMBL" id="MCC0179509.1"/>
    </source>
</evidence>
<reference evidence="8" key="1">
    <citation type="journal article" date="2021" name="Antonie Van Leeuwenhoek">
        <title>Draft genome and description of Waterburya agarophytonicola gen. nov. sp. nov. (Pleurocapsales, Cyanobacteria): a seaweed symbiont.</title>
        <authorList>
            <person name="Bonthond G."/>
            <person name="Shalygin S."/>
            <person name="Bayer T."/>
            <person name="Weinberger F."/>
        </authorList>
    </citation>
    <scope>NUCLEOTIDE SEQUENCE</scope>
    <source>
        <strain evidence="8">KI4</strain>
    </source>
</reference>
<evidence type="ECO:0000313" key="9">
    <source>
        <dbReference type="Proteomes" id="UP000729733"/>
    </source>
</evidence>
<dbReference type="InterPro" id="IPR058544">
    <property type="entry name" value="ETR1_N"/>
</dbReference>
<dbReference type="InterPro" id="IPR035965">
    <property type="entry name" value="PAS-like_dom_sf"/>
</dbReference>
<feature type="transmembrane region" description="Helical" evidence="6">
    <location>
        <begin position="91"/>
        <end position="110"/>
    </location>
</feature>
<dbReference type="SUPFAM" id="SSF55785">
    <property type="entry name" value="PYP-like sensor domain (PAS domain)"/>
    <property type="match status" value="1"/>
</dbReference>
<evidence type="ECO:0000256" key="4">
    <source>
        <dbReference type="ARBA" id="ARBA00022840"/>
    </source>
</evidence>
<name>A0A964BTH3_9CYAN</name>
<dbReference type="PROSITE" id="PS50112">
    <property type="entry name" value="PAS"/>
    <property type="match status" value="1"/>
</dbReference>
<dbReference type="Gene3D" id="3.30.450.20">
    <property type="entry name" value="PAS domain"/>
    <property type="match status" value="1"/>
</dbReference>
<gene>
    <name evidence="8" type="ORF">I4641_21345</name>
</gene>
<keyword evidence="5" id="KW-0175">Coiled coil</keyword>
<dbReference type="RefSeq" id="WP_229642608.1">
    <property type="nucleotide sequence ID" value="NZ_JADWDC010000089.1"/>
</dbReference>
<feature type="coiled-coil region" evidence="5">
    <location>
        <begin position="128"/>
        <end position="162"/>
    </location>
</feature>
<dbReference type="AlphaFoldDB" id="A0A964BTH3"/>
<keyword evidence="6" id="KW-1133">Transmembrane helix</keyword>
<dbReference type="Pfam" id="PF00989">
    <property type="entry name" value="PAS"/>
    <property type="match status" value="1"/>
</dbReference>
<dbReference type="InterPro" id="IPR000014">
    <property type="entry name" value="PAS"/>
</dbReference>
<sequence>MLSRSIDILAISRFIPHGHCYLWQTNLVWLHVTSDLLIAIAYYSISVTLLYFVSQRVDLPYPRVFFLFAAFIFCCGTTHLMEIWTLRYPNYWISGTIKAIAALISLDTAIEIVPFIPKMIALPSPTQLKQVNQQLEREITKHKQTEIELKQSEKRYRAIVEDQTEFVVRFDCNGTLIFVNDAYCRYFNQKEAEIVGKSYQSLVHPEDRNKRSELLNSLNPKNPVGYVEYRVVVDEEIRWMGWSYRKIFDEQKNLVDLQSVGRDIGDRVGMERALQKRESILRGFYESAPMMMGIVKIVDDKIIPISCNKTATEFFASVLNTAPKKSEKITNTFAETFANWNKYFYDSQFKQEPVYFEYCVRDSQEEDIFFSVTKYLCKINCIFCSKIN</sequence>
<feature type="domain" description="PAS" evidence="7">
    <location>
        <begin position="152"/>
        <end position="222"/>
    </location>
</feature>
<dbReference type="GO" id="GO:0005524">
    <property type="term" value="F:ATP binding"/>
    <property type="evidence" value="ECO:0007669"/>
    <property type="project" value="UniProtKB-KW"/>
</dbReference>
<keyword evidence="6" id="KW-0472">Membrane</keyword>
<evidence type="ECO:0000256" key="1">
    <source>
        <dbReference type="ARBA" id="ARBA00022679"/>
    </source>
</evidence>
<feature type="transmembrane region" description="Helical" evidence="6">
    <location>
        <begin position="65"/>
        <end position="85"/>
    </location>
</feature>
<evidence type="ECO:0000256" key="3">
    <source>
        <dbReference type="ARBA" id="ARBA00022741"/>
    </source>
</evidence>
<keyword evidence="6" id="KW-0812">Transmembrane</keyword>
<keyword evidence="1" id="KW-0808">Transferase</keyword>
<dbReference type="NCBIfam" id="TIGR00229">
    <property type="entry name" value="sensory_box"/>
    <property type="match status" value="1"/>
</dbReference>
<keyword evidence="9" id="KW-1185">Reference proteome</keyword>
<evidence type="ECO:0000256" key="5">
    <source>
        <dbReference type="SAM" id="Coils"/>
    </source>
</evidence>
<dbReference type="GO" id="GO:0016740">
    <property type="term" value="F:transferase activity"/>
    <property type="evidence" value="ECO:0007669"/>
    <property type="project" value="UniProtKB-KW"/>
</dbReference>
<evidence type="ECO:0000256" key="2">
    <source>
        <dbReference type="ARBA" id="ARBA00022723"/>
    </source>
</evidence>
<comment type="caution">
    <text evidence="8">The sequence shown here is derived from an EMBL/GenBank/DDBJ whole genome shotgun (WGS) entry which is preliminary data.</text>
</comment>
<organism evidence="8 9">
    <name type="scientific">Waterburya agarophytonicola KI4</name>
    <dbReference type="NCBI Taxonomy" id="2874699"/>
    <lineage>
        <taxon>Bacteria</taxon>
        <taxon>Bacillati</taxon>
        <taxon>Cyanobacteriota</taxon>
        <taxon>Cyanophyceae</taxon>
        <taxon>Pleurocapsales</taxon>
        <taxon>Hyellaceae</taxon>
        <taxon>Waterburya</taxon>
        <taxon>Waterburya agarophytonicola</taxon>
    </lineage>
</organism>
<protein>
    <submittedName>
        <fullName evidence="8">PAS domain S-box protein</fullName>
    </submittedName>
</protein>
<dbReference type="Pfam" id="PF25487">
    <property type="entry name" value="ETR1_N"/>
    <property type="match status" value="1"/>
</dbReference>
<dbReference type="GO" id="GO:0051740">
    <property type="term" value="F:ethylene binding"/>
    <property type="evidence" value="ECO:0007669"/>
    <property type="project" value="TreeGrafter"/>
</dbReference>
<dbReference type="GO" id="GO:0006355">
    <property type="term" value="P:regulation of DNA-templated transcription"/>
    <property type="evidence" value="ECO:0007669"/>
    <property type="project" value="InterPro"/>
</dbReference>
<keyword evidence="3" id="KW-0547">Nucleotide-binding</keyword>
<evidence type="ECO:0000259" key="7">
    <source>
        <dbReference type="PROSITE" id="PS50112"/>
    </source>
</evidence>
<accession>A0A964BTH3</accession>
<dbReference type="EMBL" id="JADWDC010000089">
    <property type="protein sequence ID" value="MCC0179509.1"/>
    <property type="molecule type" value="Genomic_DNA"/>
</dbReference>
<evidence type="ECO:0000256" key="6">
    <source>
        <dbReference type="SAM" id="Phobius"/>
    </source>
</evidence>
<keyword evidence="2" id="KW-0479">Metal-binding</keyword>
<dbReference type="PANTHER" id="PTHR24423">
    <property type="entry name" value="TWO-COMPONENT SENSOR HISTIDINE KINASE"/>
    <property type="match status" value="1"/>
</dbReference>
<dbReference type="SMART" id="SM00091">
    <property type="entry name" value="PAS"/>
    <property type="match status" value="1"/>
</dbReference>
<keyword evidence="4" id="KW-0067">ATP-binding</keyword>